<evidence type="ECO:0000256" key="3">
    <source>
        <dbReference type="PROSITE-ProRule" id="PRU00169"/>
    </source>
</evidence>
<sequence>MVRLLVADDHPLTLQGTKAYVELLGYKVIGTCANGLVAFNLIQQLKPDIAILDINMPGIDGVDILEKLHQQQAHTRVILLTMHREAAIYKRALKYKLSGYLLKEHADTELADCIRAVSSGLHYKSKYLDESYVTNITDVSAISDERFSLIERRIIALVAGQKTSKQIGESLFLAEKTVEGHRSRIINKLRLPKEKNALLKWALRNIRP</sequence>
<dbReference type="InterPro" id="IPR058245">
    <property type="entry name" value="NreC/VraR/RcsB-like_REC"/>
</dbReference>
<dbReference type="SUPFAM" id="SSF52172">
    <property type="entry name" value="CheY-like"/>
    <property type="match status" value="1"/>
</dbReference>
<evidence type="ECO:0000313" key="6">
    <source>
        <dbReference type="EMBL" id="TDO22508.1"/>
    </source>
</evidence>
<evidence type="ECO:0000313" key="7">
    <source>
        <dbReference type="Proteomes" id="UP000295499"/>
    </source>
</evidence>
<keyword evidence="7" id="KW-1185">Reference proteome</keyword>
<dbReference type="InterPro" id="IPR016032">
    <property type="entry name" value="Sig_transdc_resp-reg_C-effctor"/>
</dbReference>
<dbReference type="EMBL" id="SNWM01000002">
    <property type="protein sequence ID" value="TDO22508.1"/>
    <property type="molecule type" value="Genomic_DNA"/>
</dbReference>
<dbReference type="InterPro" id="IPR011006">
    <property type="entry name" value="CheY-like_superfamily"/>
</dbReference>
<protein>
    <submittedName>
        <fullName evidence="6">LuxR family two component transcriptional regulator</fullName>
    </submittedName>
</protein>
<dbReference type="Gene3D" id="1.10.10.10">
    <property type="entry name" value="Winged helix-like DNA-binding domain superfamily/Winged helix DNA-binding domain"/>
    <property type="match status" value="1"/>
</dbReference>
<keyword evidence="2" id="KW-0238">DNA-binding</keyword>
<evidence type="ECO:0000259" key="4">
    <source>
        <dbReference type="PROSITE" id="PS50043"/>
    </source>
</evidence>
<dbReference type="GO" id="GO:0006355">
    <property type="term" value="P:regulation of DNA-templated transcription"/>
    <property type="evidence" value="ECO:0007669"/>
    <property type="project" value="InterPro"/>
</dbReference>
<accession>A0A4V3C3L1</accession>
<dbReference type="SUPFAM" id="SSF46894">
    <property type="entry name" value="C-terminal effector domain of the bipartite response regulators"/>
    <property type="match status" value="1"/>
</dbReference>
<evidence type="ECO:0000259" key="5">
    <source>
        <dbReference type="PROSITE" id="PS50110"/>
    </source>
</evidence>
<name>A0A4V3C3L1_9SPHI</name>
<dbReference type="AlphaFoldDB" id="A0A4V3C3L1"/>
<dbReference type="Pfam" id="PF00196">
    <property type="entry name" value="GerE"/>
    <property type="match status" value="1"/>
</dbReference>
<dbReference type="CDD" id="cd17535">
    <property type="entry name" value="REC_NarL-like"/>
    <property type="match status" value="1"/>
</dbReference>
<feature type="domain" description="HTH luxR-type" evidence="4">
    <location>
        <begin position="140"/>
        <end position="206"/>
    </location>
</feature>
<organism evidence="6 7">
    <name type="scientific">Pedobacter duraquae</name>
    <dbReference type="NCBI Taxonomy" id="425511"/>
    <lineage>
        <taxon>Bacteria</taxon>
        <taxon>Pseudomonadati</taxon>
        <taxon>Bacteroidota</taxon>
        <taxon>Sphingobacteriia</taxon>
        <taxon>Sphingobacteriales</taxon>
        <taxon>Sphingobacteriaceae</taxon>
        <taxon>Pedobacter</taxon>
    </lineage>
</organism>
<evidence type="ECO:0000256" key="1">
    <source>
        <dbReference type="ARBA" id="ARBA00022553"/>
    </source>
</evidence>
<dbReference type="SMART" id="SM00448">
    <property type="entry name" value="REC"/>
    <property type="match status" value="1"/>
</dbReference>
<dbReference type="RefSeq" id="WP_133553920.1">
    <property type="nucleotide sequence ID" value="NZ_SNWM01000002.1"/>
</dbReference>
<dbReference type="InterPro" id="IPR000792">
    <property type="entry name" value="Tscrpt_reg_LuxR_C"/>
</dbReference>
<gene>
    <name evidence="6" type="ORF">CLV32_1483</name>
</gene>
<comment type="caution">
    <text evidence="6">The sequence shown here is derived from an EMBL/GenBank/DDBJ whole genome shotgun (WGS) entry which is preliminary data.</text>
</comment>
<feature type="domain" description="Response regulatory" evidence="5">
    <location>
        <begin position="3"/>
        <end position="118"/>
    </location>
</feature>
<reference evidence="6 7" key="1">
    <citation type="submission" date="2019-03" db="EMBL/GenBank/DDBJ databases">
        <title>Genomic Encyclopedia of Archaeal and Bacterial Type Strains, Phase II (KMG-II): from individual species to whole genera.</title>
        <authorList>
            <person name="Goeker M."/>
        </authorList>
    </citation>
    <scope>NUCLEOTIDE SEQUENCE [LARGE SCALE GENOMIC DNA]</scope>
    <source>
        <strain evidence="6 7">DSM 19034</strain>
    </source>
</reference>
<dbReference type="SMART" id="SM00421">
    <property type="entry name" value="HTH_LUXR"/>
    <property type="match status" value="1"/>
</dbReference>
<dbReference type="InterPro" id="IPR036388">
    <property type="entry name" value="WH-like_DNA-bd_sf"/>
</dbReference>
<dbReference type="GO" id="GO:0003677">
    <property type="term" value="F:DNA binding"/>
    <property type="evidence" value="ECO:0007669"/>
    <property type="project" value="UniProtKB-KW"/>
</dbReference>
<proteinExistence type="predicted"/>
<dbReference type="InterPro" id="IPR039420">
    <property type="entry name" value="WalR-like"/>
</dbReference>
<dbReference type="Proteomes" id="UP000295499">
    <property type="component" value="Unassembled WGS sequence"/>
</dbReference>
<dbReference type="Pfam" id="PF00072">
    <property type="entry name" value="Response_reg"/>
    <property type="match status" value="1"/>
</dbReference>
<dbReference type="Gene3D" id="3.40.50.2300">
    <property type="match status" value="1"/>
</dbReference>
<dbReference type="GO" id="GO:0000160">
    <property type="term" value="P:phosphorelay signal transduction system"/>
    <property type="evidence" value="ECO:0007669"/>
    <property type="project" value="InterPro"/>
</dbReference>
<dbReference type="OrthoDB" id="9797341at2"/>
<keyword evidence="1 3" id="KW-0597">Phosphoprotein</keyword>
<evidence type="ECO:0000256" key="2">
    <source>
        <dbReference type="ARBA" id="ARBA00023125"/>
    </source>
</evidence>
<feature type="modified residue" description="4-aspartylphosphate" evidence="3">
    <location>
        <position position="53"/>
    </location>
</feature>
<dbReference type="InterPro" id="IPR001789">
    <property type="entry name" value="Sig_transdc_resp-reg_receiver"/>
</dbReference>
<dbReference type="PROSITE" id="PS50110">
    <property type="entry name" value="RESPONSE_REGULATORY"/>
    <property type="match status" value="1"/>
</dbReference>
<dbReference type="PROSITE" id="PS50043">
    <property type="entry name" value="HTH_LUXR_2"/>
    <property type="match status" value="1"/>
</dbReference>
<dbReference type="PANTHER" id="PTHR43214">
    <property type="entry name" value="TWO-COMPONENT RESPONSE REGULATOR"/>
    <property type="match status" value="1"/>
</dbReference>